<evidence type="ECO:0000313" key="3">
    <source>
        <dbReference type="Proteomes" id="UP000248044"/>
    </source>
</evidence>
<organism evidence="2 3">
    <name type="scientific">Acidianus brierleyi</name>
    <dbReference type="NCBI Taxonomy" id="41673"/>
    <lineage>
        <taxon>Archaea</taxon>
        <taxon>Thermoproteota</taxon>
        <taxon>Thermoprotei</taxon>
        <taxon>Sulfolobales</taxon>
        <taxon>Sulfolobaceae</taxon>
        <taxon>Acidianus</taxon>
    </lineage>
</organism>
<feature type="transmembrane region" description="Helical" evidence="1">
    <location>
        <begin position="44"/>
        <end position="71"/>
    </location>
</feature>
<evidence type="ECO:0000313" key="2">
    <source>
        <dbReference type="EMBL" id="AWR94952.1"/>
    </source>
</evidence>
<keyword evidence="1" id="KW-0472">Membrane</keyword>
<dbReference type="KEGG" id="abri:DFR85_10460"/>
<feature type="transmembrane region" description="Helical" evidence="1">
    <location>
        <begin position="6"/>
        <end position="23"/>
    </location>
</feature>
<evidence type="ECO:0000256" key="1">
    <source>
        <dbReference type="SAM" id="Phobius"/>
    </source>
</evidence>
<sequence>MMLYYAALIFIIYGLLSPIYFRILRGRLSNEKYFLTAWITAPYLVSYFYCNIFLIFLLAIFNILGYILLIANKTKHLYDGLLFFISAVIIVLFYKL</sequence>
<reference evidence="2 3" key="1">
    <citation type="submission" date="2018-05" db="EMBL/GenBank/DDBJ databases">
        <title>Complete Genome Sequences of Extremely Thermoacidophilic, Metal-Mobilizing Type-Strain Members of the Archaeal Family Sulfolobaceae: Acidianus brierleyi DSM-1651T, Acidianus sulfidivorans DSM-18786T, Metallosphaera hakonensis DSM-7519T, and Metallosphaera prunae DSM-10039T.</title>
        <authorList>
            <person name="Counts J.A."/>
            <person name="Kelly R.M."/>
        </authorList>
    </citation>
    <scope>NUCLEOTIDE SEQUENCE [LARGE SCALE GENOMIC DNA]</scope>
    <source>
        <strain evidence="2 3">DSM 1651</strain>
    </source>
</reference>
<dbReference type="Proteomes" id="UP000248044">
    <property type="component" value="Chromosome"/>
</dbReference>
<proteinExistence type="predicted"/>
<keyword evidence="1" id="KW-1133">Transmembrane helix</keyword>
<dbReference type="EMBL" id="CP029289">
    <property type="protein sequence ID" value="AWR94952.1"/>
    <property type="molecule type" value="Genomic_DNA"/>
</dbReference>
<name>A0A2U9IFW7_9CREN</name>
<protein>
    <submittedName>
        <fullName evidence="2">Uncharacterized protein</fullName>
    </submittedName>
</protein>
<accession>A0A2U9IFW7</accession>
<keyword evidence="1" id="KW-0812">Transmembrane</keyword>
<feature type="transmembrane region" description="Helical" evidence="1">
    <location>
        <begin position="77"/>
        <end position="94"/>
    </location>
</feature>
<dbReference type="AlphaFoldDB" id="A0A2U9IFW7"/>
<keyword evidence="3" id="KW-1185">Reference proteome</keyword>
<gene>
    <name evidence="2" type="ORF">DFR85_10460</name>
</gene>